<dbReference type="SUPFAM" id="SSF53098">
    <property type="entry name" value="Ribonuclease H-like"/>
    <property type="match status" value="1"/>
</dbReference>
<dbReference type="Proteomes" id="UP000463961">
    <property type="component" value="Chromosome"/>
</dbReference>
<feature type="domain" description="HTH IS408-type" evidence="2">
    <location>
        <begin position="4"/>
        <end position="84"/>
    </location>
</feature>
<dbReference type="PANTHER" id="PTHR35004:SF8">
    <property type="entry name" value="TRANSPOSASE RV3428C-RELATED"/>
    <property type="match status" value="1"/>
</dbReference>
<dbReference type="PROSITE" id="PS50994">
    <property type="entry name" value="INTEGRASE"/>
    <property type="match status" value="1"/>
</dbReference>
<dbReference type="InterPro" id="IPR012337">
    <property type="entry name" value="RNaseH-like_sf"/>
</dbReference>
<evidence type="ECO:0000313" key="7">
    <source>
        <dbReference type="Proteomes" id="UP000463961"/>
    </source>
</evidence>
<dbReference type="PROSITE" id="PS50532">
    <property type="entry name" value="HTH_IS408"/>
    <property type="match status" value="1"/>
</dbReference>
<dbReference type="InterPro" id="IPR054353">
    <property type="entry name" value="IstA-like_C"/>
</dbReference>
<protein>
    <submittedName>
        <fullName evidence="4">Integrase</fullName>
    </submittedName>
</protein>
<dbReference type="Gene3D" id="3.30.420.10">
    <property type="entry name" value="Ribonuclease H-like superfamily/Ribonuclease H"/>
    <property type="match status" value="1"/>
</dbReference>
<gene>
    <name evidence="4" type="ORF">ICHIAU1_13270</name>
    <name evidence="5" type="ORF">ICHIAU1_14720</name>
    <name evidence="6" type="ORF">ICHIAU1_16250</name>
</gene>
<dbReference type="PANTHER" id="PTHR35004">
    <property type="entry name" value="TRANSPOSASE RV3428C-RELATED"/>
    <property type="match status" value="1"/>
</dbReference>
<dbReference type="Pfam" id="PF22483">
    <property type="entry name" value="Mu-transpos_C_2"/>
    <property type="match status" value="1"/>
</dbReference>
<comment type="similarity">
    <text evidence="1">Belongs to the transposase IS21/IS408/IS1162 family.</text>
</comment>
<dbReference type="AlphaFoldDB" id="A0A455RBI5"/>
<dbReference type="GO" id="GO:0003676">
    <property type="term" value="F:nucleic acid binding"/>
    <property type="evidence" value="ECO:0007669"/>
    <property type="project" value="InterPro"/>
</dbReference>
<keyword evidence="7" id="KW-1185">Reference proteome</keyword>
<dbReference type="InterPro" id="IPR001584">
    <property type="entry name" value="Integrase_cat-core"/>
</dbReference>
<evidence type="ECO:0000313" key="5">
    <source>
        <dbReference type="EMBL" id="BBU69189.1"/>
    </source>
</evidence>
<dbReference type="GO" id="GO:0015074">
    <property type="term" value="P:DNA integration"/>
    <property type="evidence" value="ECO:0007669"/>
    <property type="project" value="InterPro"/>
</dbReference>
<dbReference type="InterPro" id="IPR036397">
    <property type="entry name" value="RNaseH_sf"/>
</dbReference>
<dbReference type="EMBL" id="AP022345">
    <property type="protein sequence ID" value="BBU69189.1"/>
    <property type="molecule type" value="Genomic_DNA"/>
</dbReference>
<reference evidence="7" key="2">
    <citation type="submission" date="2020-01" db="EMBL/GenBank/DDBJ databases">
        <title>Phosphoaccumulans saitamaens gen. nov., sp. nov., a polyphosphate accumulating bacterium isolated from surface river water.</title>
        <authorList>
            <person name="Watanabe K."/>
            <person name="Suda W."/>
        </authorList>
    </citation>
    <scope>NUCLEOTIDE SEQUENCE [LARGE SCALE GENOMIC DNA]</scope>
    <source>
        <strain evidence="7">ICHIAU1</strain>
    </source>
</reference>
<evidence type="ECO:0000313" key="6">
    <source>
        <dbReference type="EMBL" id="BBU69342.1"/>
    </source>
</evidence>
<dbReference type="EMBL" id="AP022345">
    <property type="protein sequence ID" value="BBU69342.1"/>
    <property type="molecule type" value="Genomic_DNA"/>
</dbReference>
<evidence type="ECO:0000256" key="1">
    <source>
        <dbReference type="ARBA" id="ARBA00009277"/>
    </source>
</evidence>
<reference evidence="4" key="1">
    <citation type="journal article" date="2020" name="Int. J. Syst. Evol. Microbiol.">
        <title>Fluviibacter phosphoraccumulans gen. nov., sp. nov., a polyphosphate-accumulating bacterium of Fluviibacteraceae fam. nov., isolated from surface river water.</title>
        <authorList>
            <person name="Watanabe K."/>
            <person name="Morohoshi S."/>
            <person name="Kunihiro T."/>
            <person name="Ishii Y."/>
            <person name="Takayasu L."/>
            <person name="Ogata Y."/>
            <person name="Shindo C."/>
            <person name="Suda W."/>
        </authorList>
    </citation>
    <scope>NUCLEOTIDE SEQUENCE</scope>
    <source>
        <strain evidence="4">ICHIAU1</strain>
    </source>
</reference>
<dbReference type="InterPro" id="IPR017895">
    <property type="entry name" value="HTH_IS408/IS1162_type"/>
</dbReference>
<evidence type="ECO:0000313" key="4">
    <source>
        <dbReference type="EMBL" id="BBU69044.1"/>
    </source>
</evidence>
<sequence length="505" mass="57013">MRKIRDVLRLRLGADLSLDEIARALKVSKGVVAKYLTLAKAADIGWPIRADLDDADLERLLFPRRIKAGPTYIEPDHAQVHQELKRKGVTLQLLWEEYRQSAGDRAYQYTAFCNHYRAFARDLKRSMRQVHKVGEKLFVDYAGPSIPIIDVLTGEVAPASIFVGVLGASSYTFAYATAGQTQVDWLYAMERCLRFMGGVPALVVPDNPKALVVKADRYEPDLPRAVEEFAAHFATVILPARPRKPQDKAKVEVGVQVVERWILAKLRHRQFFSLAEINTAIAELLPDLNQRPFKKLAGNRREAFETLDAPYLSALNPTPYVIADWYKATVNIDYHIEFEGSYYSVPHALVGQKVEIRATRGTLEVIAKGKRVTSHVRSHRRGHYTTRPEHMPAAHRRHAEWTPGRFVHWGESVGQHTGLLVTGLLQTKKHPEQSYRSCLGLMRLARRVGKSRLEAACFRAVQIGAYSYRSVASILDSGLDSQPVTRQVDLKLPDHGNVRGPAYYH</sequence>
<proteinExistence type="inferred from homology"/>
<accession>A0A455RBI5</accession>
<feature type="domain" description="Integrase catalytic" evidence="3">
    <location>
        <begin position="125"/>
        <end position="309"/>
    </location>
</feature>
<organism evidence="4 7">
    <name type="scientific">Fluviibacter phosphoraccumulans</name>
    <dbReference type="NCBI Taxonomy" id="1751046"/>
    <lineage>
        <taxon>Bacteria</taxon>
        <taxon>Pseudomonadati</taxon>
        <taxon>Pseudomonadota</taxon>
        <taxon>Betaproteobacteria</taxon>
        <taxon>Rhodocyclales</taxon>
        <taxon>Fluviibacteraceae</taxon>
        <taxon>Fluviibacter</taxon>
    </lineage>
</organism>
<name>A0A455RBI5_9RHOO</name>
<dbReference type="NCBIfam" id="NF033546">
    <property type="entry name" value="transpos_IS21"/>
    <property type="match status" value="1"/>
</dbReference>
<dbReference type="EMBL" id="AP022345">
    <property type="protein sequence ID" value="BBU69044.1"/>
    <property type="molecule type" value="Genomic_DNA"/>
</dbReference>
<evidence type="ECO:0000259" key="2">
    <source>
        <dbReference type="PROSITE" id="PS50532"/>
    </source>
</evidence>
<evidence type="ECO:0000259" key="3">
    <source>
        <dbReference type="PROSITE" id="PS50994"/>
    </source>
</evidence>